<proteinExistence type="predicted"/>
<evidence type="ECO:0000259" key="1">
    <source>
        <dbReference type="Pfam" id="PF05685"/>
    </source>
</evidence>
<dbReference type="EMBL" id="JZDQ02000044">
    <property type="protein sequence ID" value="OIJ24171.1"/>
    <property type="molecule type" value="Genomic_DNA"/>
</dbReference>
<protein>
    <submittedName>
        <fullName evidence="2">Restriction endonuclease</fullName>
    </submittedName>
</protein>
<dbReference type="SUPFAM" id="SSF52980">
    <property type="entry name" value="Restriction endonuclease-like"/>
    <property type="match status" value="1"/>
</dbReference>
<keyword evidence="2" id="KW-0540">Nuclease</keyword>
<evidence type="ECO:0000313" key="2">
    <source>
        <dbReference type="EMBL" id="OIJ24171.1"/>
    </source>
</evidence>
<dbReference type="CDD" id="cd06260">
    <property type="entry name" value="DUF820-like"/>
    <property type="match status" value="1"/>
</dbReference>
<keyword evidence="3" id="KW-1185">Reference proteome</keyword>
<keyword evidence="2" id="KW-0378">Hydrolase</keyword>
<dbReference type="PANTHER" id="PTHR35400:SF3">
    <property type="entry name" value="SLL1072 PROTEIN"/>
    <property type="match status" value="1"/>
</dbReference>
<keyword evidence="2" id="KW-0255">Endonuclease</keyword>
<organism evidence="2 3">
    <name type="scientific">Nocardioides luteus</name>
    <dbReference type="NCBI Taxonomy" id="1844"/>
    <lineage>
        <taxon>Bacteria</taxon>
        <taxon>Bacillati</taxon>
        <taxon>Actinomycetota</taxon>
        <taxon>Actinomycetes</taxon>
        <taxon>Propionibacteriales</taxon>
        <taxon>Nocardioidaceae</taxon>
        <taxon>Nocardioides</taxon>
    </lineage>
</organism>
<dbReference type="Pfam" id="PF05685">
    <property type="entry name" value="Uma2"/>
    <property type="match status" value="1"/>
</dbReference>
<dbReference type="PANTHER" id="PTHR35400">
    <property type="entry name" value="SLR1083 PROTEIN"/>
    <property type="match status" value="1"/>
</dbReference>
<reference evidence="2" key="1">
    <citation type="submission" date="2016-10" db="EMBL/GenBank/DDBJ databases">
        <title>Draft Genome Sequence of Nocardioides luteus Strain BAFB, an Alkane-Degrading Bacterium Isolated from JP-7 Polluted Soil.</title>
        <authorList>
            <person name="Brown L."/>
            <person name="Ruiz O.N."/>
            <person name="Gunasekera T."/>
        </authorList>
    </citation>
    <scope>NUCLEOTIDE SEQUENCE [LARGE SCALE GENOMIC DNA]</scope>
    <source>
        <strain evidence="2">BAFB</strain>
    </source>
</reference>
<dbReference type="RefSeq" id="WP_045551089.1">
    <property type="nucleotide sequence ID" value="NZ_JZDQ02000044.1"/>
</dbReference>
<dbReference type="InterPro" id="IPR008538">
    <property type="entry name" value="Uma2"/>
</dbReference>
<dbReference type="STRING" id="1844.UG56_023960"/>
<feature type="domain" description="Putative restriction endonuclease" evidence="1">
    <location>
        <begin position="23"/>
        <end position="182"/>
    </location>
</feature>
<accession>A0A1J4MY05</accession>
<comment type="caution">
    <text evidence="2">The sequence shown here is derived from an EMBL/GenBank/DDBJ whole genome shotgun (WGS) entry which is preliminary data.</text>
</comment>
<dbReference type="OrthoDB" id="5524117at2"/>
<dbReference type="Gene3D" id="3.90.1570.10">
    <property type="entry name" value="tt1808, chain A"/>
    <property type="match status" value="1"/>
</dbReference>
<dbReference type="GO" id="GO:0004519">
    <property type="term" value="F:endonuclease activity"/>
    <property type="evidence" value="ECO:0007669"/>
    <property type="project" value="UniProtKB-KW"/>
</dbReference>
<dbReference type="InterPro" id="IPR012296">
    <property type="entry name" value="Nuclease_put_TT1808"/>
</dbReference>
<name>A0A1J4MY05_9ACTN</name>
<sequence>MTALPDWMRPPREEGWYSEDLDMLVEAPRHTELIDGVLVFNMSPQRRWHSRLVTALTNALTAQAPDGFEVDRELTVVLDRRNRPEPDVLVSTARISDQASYYEADSVVLVVEVVSPESEHRDRSVKPQKYAEAGISHYWRIENEDGAPAVHVYERDDLTNAYVAIGIFRDRLDVPVPFPIKIDLTDLLH</sequence>
<gene>
    <name evidence="2" type="ORF">UG56_023960</name>
</gene>
<evidence type="ECO:0000313" key="3">
    <source>
        <dbReference type="Proteomes" id="UP000033772"/>
    </source>
</evidence>
<dbReference type="InterPro" id="IPR011335">
    <property type="entry name" value="Restrct_endonuc-II-like"/>
</dbReference>
<dbReference type="AlphaFoldDB" id="A0A1J4MY05"/>
<dbReference type="Proteomes" id="UP000033772">
    <property type="component" value="Unassembled WGS sequence"/>
</dbReference>